<reference evidence="10" key="1">
    <citation type="journal article" date="2014" name="Genome Biol. Evol.">
        <title>Gene arrangement convergence, diverse intron content, and genetic code modifications in mitochondrial genomes of Sphaeropleales (Chlorophyta).</title>
        <authorList>
            <person name="Fucikova K."/>
            <person name="Lewis P.O."/>
            <person name="Gonzalez-Halphen D."/>
            <person name="Lewis L.A."/>
        </authorList>
    </citation>
    <scope>NUCLEOTIDE SEQUENCE</scope>
    <source>
        <strain evidence="10">UTEX 56</strain>
    </source>
</reference>
<feature type="transmembrane region" description="Helical" evidence="8">
    <location>
        <begin position="332"/>
        <end position="352"/>
    </location>
</feature>
<feature type="region of interest" description="Disordered" evidence="7">
    <location>
        <begin position="440"/>
        <end position="463"/>
    </location>
</feature>
<dbReference type="RefSeq" id="YP_009054643.1">
    <property type="nucleotide sequence ID" value="NC_024758.1"/>
</dbReference>
<feature type="domain" description="NADH:quinone oxidoreductase/Mrp antiporter transmembrane" evidence="9">
    <location>
        <begin position="191"/>
        <end position="404"/>
    </location>
</feature>
<sequence>MWLDFYCWSIFANLRLCCLVLFWYGTDAPSTPYKEKIRTAIYPGVLTSDKTAKTEILTKAPGSLVALTPKTTLTPRAQSAQANLFPYTASASVCLAGPTNPAAHLTDWGITVSILSALAMTQIPFQTLHAGGIFIRNTASLSICTFVRIYTACILLLSKGMLSNAGLAHHEYVGLVLLIALAQCLLLSVQELSGLFLSLELQSFVLVILCSIYYKNALALEAGRKYFLRSAFSSSLLLLGIGLIYWQTGTTYCPLLSLYVSCSSNEPLLWLGVWLVGLALMWKRAAAPRHLWAADVYSGALSMVSLRISTLPKVAVRLFWVQSWRPIWNNVCGYWLAVFSGASLVVGAVAPLGTYQIKRLLAYSSIGHRGFLLLPLCGGFSGSAAMLVYLIIYLITRLLVWGLMMWSYERSLPLVPGSFAKLVGYAPSVLRTEEEKQLHHTNLNKVATEQNSKQRSRTGNTSVTSLLPSYTGPLVSTANRTNLQYLADLGALNQTSVAGGRCWAFAMWSLAGLPPAAGFFGKLGLFLYALNSAQFWLVGLALASTLLGSVYYLRILKTVYVDMPTGFGLYSHCASPTAYVLAVSLGLLFIGLWRGAPLVLFAHWWSLI</sequence>
<organism evidence="10">
    <name type="scientific">Chromochloris zofingiensis</name>
    <dbReference type="NCBI Taxonomy" id="31302"/>
    <lineage>
        <taxon>Eukaryota</taxon>
        <taxon>Viridiplantae</taxon>
        <taxon>Chlorophyta</taxon>
        <taxon>core chlorophytes</taxon>
        <taxon>Chlorophyceae</taxon>
        <taxon>CS clade</taxon>
        <taxon>Sphaeropleales</taxon>
        <taxon>Chromochloridaceae</taxon>
        <taxon>Chromochloris</taxon>
    </lineage>
</organism>
<keyword evidence="2 8" id="KW-0812">Transmembrane</keyword>
<feature type="domain" description="NADH:quinone oxidoreductase/Mrp antiporter transmembrane" evidence="9">
    <location>
        <begin position="478"/>
        <end position="547"/>
    </location>
</feature>
<feature type="transmembrane region" description="Helical" evidence="8">
    <location>
        <begin position="535"/>
        <end position="556"/>
    </location>
</feature>
<evidence type="ECO:0000259" key="9">
    <source>
        <dbReference type="Pfam" id="PF00361"/>
    </source>
</evidence>
<dbReference type="InterPro" id="IPR001750">
    <property type="entry name" value="ND/Mrp_TM"/>
</dbReference>
<evidence type="ECO:0000256" key="2">
    <source>
        <dbReference type="ARBA" id="ARBA00022692"/>
    </source>
</evidence>
<evidence type="ECO:0000256" key="4">
    <source>
        <dbReference type="ARBA" id="ARBA00022989"/>
    </source>
</evidence>
<feature type="transmembrane region" description="Helical" evidence="8">
    <location>
        <begin position="5"/>
        <end position="24"/>
    </location>
</feature>
<comment type="subcellular location">
    <subcellularLocation>
        <location evidence="1">Membrane</location>
        <topology evidence="1">Multi-pass membrane protein</topology>
    </subcellularLocation>
</comment>
<evidence type="ECO:0000256" key="1">
    <source>
        <dbReference type="ARBA" id="ARBA00004141"/>
    </source>
</evidence>
<keyword evidence="5" id="KW-0520">NAD</keyword>
<dbReference type="EMBL" id="KJ806268">
    <property type="protein sequence ID" value="AIK29131.1"/>
    <property type="molecule type" value="Genomic_DNA"/>
</dbReference>
<feature type="transmembrane region" description="Helical" evidence="8">
    <location>
        <begin position="372"/>
        <end position="395"/>
    </location>
</feature>
<dbReference type="PANTHER" id="PTHR22773">
    <property type="entry name" value="NADH DEHYDROGENASE"/>
    <property type="match status" value="1"/>
</dbReference>
<evidence type="ECO:0000256" key="5">
    <source>
        <dbReference type="ARBA" id="ARBA00023027"/>
    </source>
</evidence>
<feature type="transmembrane region" description="Helical" evidence="8">
    <location>
        <begin position="226"/>
        <end position="247"/>
    </location>
</feature>
<accession>A0A076VKH5</accession>
<feature type="transmembrane region" description="Helical" evidence="8">
    <location>
        <begin position="577"/>
        <end position="605"/>
    </location>
</feature>
<feature type="transmembrane region" description="Helical" evidence="8">
    <location>
        <begin position="267"/>
        <end position="282"/>
    </location>
</feature>
<name>A0A076VKH5_9CHLO</name>
<keyword evidence="4 8" id="KW-1133">Transmembrane helix</keyword>
<keyword evidence="6 8" id="KW-0472">Membrane</keyword>
<proteinExistence type="predicted"/>
<feature type="transmembrane region" description="Helical" evidence="8">
    <location>
        <begin position="139"/>
        <end position="158"/>
    </location>
</feature>
<evidence type="ECO:0000313" key="10">
    <source>
        <dbReference type="EMBL" id="AIK29131.1"/>
    </source>
</evidence>
<protein>
    <submittedName>
        <fullName evidence="10">NADH dehydrogenase subunit 2</fullName>
    </submittedName>
</protein>
<keyword evidence="3" id="KW-1278">Translocase</keyword>
<keyword evidence="10" id="KW-0496">Mitochondrion</keyword>
<evidence type="ECO:0000256" key="8">
    <source>
        <dbReference type="SAM" id="Phobius"/>
    </source>
</evidence>
<dbReference type="Pfam" id="PF00361">
    <property type="entry name" value="Proton_antipo_M"/>
    <property type="match status" value="2"/>
</dbReference>
<dbReference type="GO" id="GO:0016020">
    <property type="term" value="C:membrane"/>
    <property type="evidence" value="ECO:0007669"/>
    <property type="project" value="UniProtKB-SubCell"/>
</dbReference>
<evidence type="ECO:0000256" key="7">
    <source>
        <dbReference type="SAM" id="MobiDB-lite"/>
    </source>
</evidence>
<evidence type="ECO:0000256" key="3">
    <source>
        <dbReference type="ARBA" id="ARBA00022967"/>
    </source>
</evidence>
<evidence type="ECO:0000256" key="6">
    <source>
        <dbReference type="ARBA" id="ARBA00023136"/>
    </source>
</evidence>
<feature type="transmembrane region" description="Helical" evidence="8">
    <location>
        <begin position="502"/>
        <end position="529"/>
    </location>
</feature>
<feature type="transmembrane region" description="Helical" evidence="8">
    <location>
        <begin position="195"/>
        <end position="214"/>
    </location>
</feature>
<geneLocation type="mitochondrion" evidence="10"/>
<dbReference type="GeneID" id="20160177"/>
<dbReference type="AlphaFoldDB" id="A0A076VKH5"/>
<gene>
    <name evidence="10" type="primary">nad2</name>
    <name evidence="10" type="ORF">EL90_g04</name>
</gene>